<evidence type="ECO:0000313" key="1">
    <source>
        <dbReference type="EMBL" id="MCY8122418.1"/>
    </source>
</evidence>
<sequence length="140" mass="16933">MQNKLTWFDLNYRTDSESKISCCLLRLFDLIKESLHLYFNIKNALDIYDFLTQAERQNKDNLFVEWIRYKGIPKLKSIDFNNLPKNDRFLAMLEFDEYVLKSEMDFKDIDEIRSCIISFVSSLQQYIDLCKEELNEEFRV</sequence>
<dbReference type="EMBL" id="JALANJ010000032">
    <property type="protein sequence ID" value="MCY8122418.1"/>
    <property type="molecule type" value="Genomic_DNA"/>
</dbReference>
<dbReference type="AlphaFoldDB" id="A0A9Q4HA50"/>
<protein>
    <submittedName>
        <fullName evidence="1">Uncharacterized protein</fullName>
    </submittedName>
</protein>
<dbReference type="Proteomes" id="UP001070352">
    <property type="component" value="Unassembled WGS sequence"/>
</dbReference>
<comment type="caution">
    <text evidence="1">The sequence shown here is derived from an EMBL/GenBank/DDBJ whole genome shotgun (WGS) entry which is preliminary data.</text>
</comment>
<organism evidence="1 2">
    <name type="scientific">Bacillus spizizenii</name>
    <name type="common">Bacillus subtilis subsp. spizizenii</name>
    <dbReference type="NCBI Taxonomy" id="96241"/>
    <lineage>
        <taxon>Bacteria</taxon>
        <taxon>Bacillati</taxon>
        <taxon>Bacillota</taxon>
        <taxon>Bacilli</taxon>
        <taxon>Bacillales</taxon>
        <taxon>Bacillaceae</taxon>
        <taxon>Bacillus</taxon>
    </lineage>
</organism>
<gene>
    <name evidence="1" type="ORF">MOC45_17770</name>
</gene>
<accession>A0A9Q4HA50</accession>
<reference evidence="1" key="1">
    <citation type="submission" date="2022-02" db="EMBL/GenBank/DDBJ databases">
        <title>Crop Bioprotection Bacillus Genome Sequencing.</title>
        <authorList>
            <person name="Dunlap C."/>
        </authorList>
    </citation>
    <scope>NUCLEOTIDE SEQUENCE</scope>
    <source>
        <strain evidence="1">M18B4</strain>
    </source>
</reference>
<name>A0A9Q4HA50_BACSC</name>
<evidence type="ECO:0000313" key="2">
    <source>
        <dbReference type="Proteomes" id="UP001070352"/>
    </source>
</evidence>
<proteinExistence type="predicted"/>